<protein>
    <recommendedName>
        <fullName evidence="3">CCHC-type domain-containing protein</fullName>
    </recommendedName>
</protein>
<keyword evidence="1" id="KW-0863">Zinc-finger</keyword>
<sequence length="1315" mass="145010">MNGCSKRERTNLQMKADLSKGVLEGRLPIQALKIGKKEVREAYKQSEFFTPYAKVRKSKQSFPIDHWESLPKKKTSKGLSEALVNSGKASELIDSTDLQKVLFNDKIPEAPANAKKASDLVNLASLTAKTSKSSDDSTSVSNLSKPLIHSSVVRPEDLFKDPQVHCKASLTLTLPSKAPPSTVGERLSAARQVQKSKSAVSLNHRPDRVRCLSVPSACETLAHEPTFLKRQSPKVAKPVKDFFNVFKMAEKIQQAVFDHTVSGAEAIKASQKNIAGAPSGDKKNDMEDSLLEEVEIFVKDLVDQVISALHEEDGVESVQNEKSDIDAVTEKPVLKVASPSADIEETSEETKPPVLENLTPTLIAKPVDLSPEALERTESKVTPEDVRQDDLSEHLVEEDSQKDGVESVQAEETVDTAVVNAVLEATSTSTEIENTSEETEPAVLEHLTPTVIDRPVDVSQEALEKAERQNSAKEDSQEDQKTHARDAQESQSPELVKETAEKHVDDSKATEQSERQATPENAQNKEDDHKAAIFQNEKTVDKSEVSTDVNSEPLQVNGQVSLTEEVETEDSVATNHCGREDPKKIDYRVLSDDAVQENVQEPLTEEAETTAVKLRIQKIAESLAEAEEVHESFEADVCKDSRAYRATNISQEPTVSEEAKDLAAEEAREQQIAEDRLLDALKESDSKVTSIKEASSEDFEASSEDELYTKLMEDWVSFVSDEILALVIATCERLLPEVDLSLPVAETGTPKDGDTIQLQNMLTDVTVNVIGVLGYAVTVQDDFVTMLTEEDPVETNDLAETVWPSYLTPYLDVTDVYHEEQQEQEEGLALVNSECSSIASISDDEARSVGKYVRGRGCFGVDPDDLVTVVESDHSSREESEGTLSQADLEDLKEEIQADNEEDDEPVKNASQQLKGTKDHSQSEDEFEVIQEAVAKDSEDVEILKNGAEPPERSEDQSELESKPKKDLEAVAMNSENIDAFKKASENPTATVDEGRSEAKFEEIQKAAIKKPELVEGVKSFKEGSEPPKSIADQSQPEVKLEDTQQSVAEGSAPVKEIDVFKQIPRSLRKSEDKTEPEIEPEENLEVVAGSSDNVKTSENASEAPLATKIHSEPEEPKAEPLSKDTDLSEISQEDQEVKQATTNTNDNDWSSSRKTLEVQVQKPKKEKRRFPTPEPEVVDPEEEDWFDSAPPEDEPAGSYLNPTDSKRAQIAAILATVQQPKTATAKNTYFPQSQGSSTSTSGITLGAEPSGCWKCGLKDHFQRDCPHPRPKCYRCDEFGHKAFECVAVAKMNRLWNRAGLYGGPRKWKGSEDTE</sequence>
<evidence type="ECO:0000313" key="5">
    <source>
        <dbReference type="Proteomes" id="UP000298663"/>
    </source>
</evidence>
<accession>A0A4U5M173</accession>
<feature type="domain" description="CCHC-type" evidence="3">
    <location>
        <begin position="1253"/>
        <end position="1267"/>
    </location>
</feature>
<feature type="compositionally biased region" description="Polar residues" evidence="2">
    <location>
        <begin position="1091"/>
        <end position="1101"/>
    </location>
</feature>
<feature type="compositionally biased region" description="Basic and acidic residues" evidence="2">
    <location>
        <begin position="495"/>
        <end position="514"/>
    </location>
</feature>
<dbReference type="GO" id="GO:0019899">
    <property type="term" value="F:enzyme binding"/>
    <property type="evidence" value="ECO:0007669"/>
    <property type="project" value="UniProtKB-ARBA"/>
</dbReference>
<dbReference type="Proteomes" id="UP000298663">
    <property type="component" value="Unassembled WGS sequence"/>
</dbReference>
<dbReference type="PROSITE" id="PS50158">
    <property type="entry name" value="ZF_CCHC"/>
    <property type="match status" value="2"/>
</dbReference>
<proteinExistence type="predicted"/>
<evidence type="ECO:0000256" key="1">
    <source>
        <dbReference type="PROSITE-ProRule" id="PRU00047"/>
    </source>
</evidence>
<dbReference type="SUPFAM" id="SSF57756">
    <property type="entry name" value="Retrovirus zinc finger-like domains"/>
    <property type="match status" value="1"/>
</dbReference>
<keyword evidence="1" id="KW-0479">Metal-binding</keyword>
<evidence type="ECO:0000256" key="2">
    <source>
        <dbReference type="SAM" id="MobiDB-lite"/>
    </source>
</evidence>
<feature type="region of interest" description="Disordered" evidence="2">
    <location>
        <begin position="898"/>
        <end position="969"/>
    </location>
</feature>
<feature type="region of interest" description="Disordered" evidence="2">
    <location>
        <begin position="1014"/>
        <end position="1203"/>
    </location>
</feature>
<dbReference type="SMART" id="SM00343">
    <property type="entry name" value="ZnF_C2HC"/>
    <property type="match status" value="2"/>
</dbReference>
<comment type="caution">
    <text evidence="4">The sequence shown here is derived from an EMBL/GenBank/DDBJ whole genome shotgun (WGS) entry which is preliminary data.</text>
</comment>
<organism evidence="4 5">
    <name type="scientific">Steinernema carpocapsae</name>
    <name type="common">Entomopathogenic nematode</name>
    <dbReference type="NCBI Taxonomy" id="34508"/>
    <lineage>
        <taxon>Eukaryota</taxon>
        <taxon>Metazoa</taxon>
        <taxon>Ecdysozoa</taxon>
        <taxon>Nematoda</taxon>
        <taxon>Chromadorea</taxon>
        <taxon>Rhabditida</taxon>
        <taxon>Tylenchina</taxon>
        <taxon>Panagrolaimomorpha</taxon>
        <taxon>Strongyloidoidea</taxon>
        <taxon>Steinernematidae</taxon>
        <taxon>Steinernema</taxon>
    </lineage>
</organism>
<dbReference type="GO" id="GO:0008270">
    <property type="term" value="F:zinc ion binding"/>
    <property type="evidence" value="ECO:0007669"/>
    <property type="project" value="UniProtKB-KW"/>
</dbReference>
<dbReference type="InterPro" id="IPR001878">
    <property type="entry name" value="Znf_CCHC"/>
</dbReference>
<keyword evidence="5" id="KW-1185">Reference proteome</keyword>
<dbReference type="InterPro" id="IPR036875">
    <property type="entry name" value="Znf_CCHC_sf"/>
</dbReference>
<keyword evidence="1" id="KW-0862">Zinc</keyword>
<feature type="compositionally biased region" description="Basic and acidic residues" evidence="2">
    <location>
        <begin position="373"/>
        <end position="405"/>
    </location>
</feature>
<dbReference type="EMBL" id="AZBU02000010">
    <property type="protein sequence ID" value="TKR62400.1"/>
    <property type="molecule type" value="Genomic_DNA"/>
</dbReference>
<feature type="compositionally biased region" description="Acidic residues" evidence="2">
    <location>
        <begin position="1177"/>
        <end position="1196"/>
    </location>
</feature>
<evidence type="ECO:0000259" key="3">
    <source>
        <dbReference type="PROSITE" id="PS50158"/>
    </source>
</evidence>
<feature type="compositionally biased region" description="Basic and acidic residues" evidence="2">
    <location>
        <begin position="950"/>
        <end position="969"/>
    </location>
</feature>
<dbReference type="Gene3D" id="4.10.60.10">
    <property type="entry name" value="Zinc finger, CCHC-type"/>
    <property type="match status" value="1"/>
</dbReference>
<feature type="region of interest" description="Disordered" evidence="2">
    <location>
        <begin position="338"/>
        <end position="579"/>
    </location>
</feature>
<name>A0A4U5M173_STECR</name>
<evidence type="ECO:0000313" key="4">
    <source>
        <dbReference type="EMBL" id="TKR62400.1"/>
    </source>
</evidence>
<reference evidence="4 5" key="1">
    <citation type="journal article" date="2015" name="Genome Biol.">
        <title>Comparative genomics of Steinernema reveals deeply conserved gene regulatory networks.</title>
        <authorList>
            <person name="Dillman A.R."/>
            <person name="Macchietto M."/>
            <person name="Porter C.F."/>
            <person name="Rogers A."/>
            <person name="Williams B."/>
            <person name="Antoshechkin I."/>
            <person name="Lee M.M."/>
            <person name="Goodwin Z."/>
            <person name="Lu X."/>
            <person name="Lewis E.E."/>
            <person name="Goodrich-Blair H."/>
            <person name="Stock S.P."/>
            <person name="Adams B.J."/>
            <person name="Sternberg P.W."/>
            <person name="Mortazavi A."/>
        </authorList>
    </citation>
    <scope>NUCLEOTIDE SEQUENCE [LARGE SCALE GENOMIC DNA]</scope>
    <source>
        <strain evidence="4 5">ALL</strain>
    </source>
</reference>
<feature type="region of interest" description="Disordered" evidence="2">
    <location>
        <begin position="871"/>
        <end position="890"/>
    </location>
</feature>
<feature type="compositionally biased region" description="Basic and acidic residues" evidence="2">
    <location>
        <begin position="1014"/>
        <end position="1026"/>
    </location>
</feature>
<gene>
    <name evidence="4" type="ORF">L596_026374</name>
</gene>
<reference evidence="4 5" key="2">
    <citation type="journal article" date="2019" name="G3 (Bethesda)">
        <title>Hybrid Assembly of the Genome of the Entomopathogenic Nematode Steinernema carpocapsae Identifies the X-Chromosome.</title>
        <authorList>
            <person name="Serra L."/>
            <person name="Macchietto M."/>
            <person name="Macias-Munoz A."/>
            <person name="McGill C.J."/>
            <person name="Rodriguez I.M."/>
            <person name="Rodriguez B."/>
            <person name="Murad R."/>
            <person name="Mortazavi A."/>
        </authorList>
    </citation>
    <scope>NUCLEOTIDE SEQUENCE [LARGE SCALE GENOMIC DNA]</scope>
    <source>
        <strain evidence="4 5">ALL</strain>
    </source>
</reference>
<feature type="compositionally biased region" description="Basic and acidic residues" evidence="2">
    <location>
        <begin position="1110"/>
        <end position="1127"/>
    </location>
</feature>
<feature type="compositionally biased region" description="Polar residues" evidence="2">
    <location>
        <begin position="1139"/>
        <end position="1154"/>
    </location>
</feature>
<dbReference type="OrthoDB" id="8065064at2759"/>
<feature type="compositionally biased region" description="Polar residues" evidence="2">
    <location>
        <begin position="546"/>
        <end position="562"/>
    </location>
</feature>
<feature type="compositionally biased region" description="Basic and acidic residues" evidence="2">
    <location>
        <begin position="462"/>
        <end position="488"/>
    </location>
</feature>
<dbReference type="GO" id="GO:0003676">
    <property type="term" value="F:nucleic acid binding"/>
    <property type="evidence" value="ECO:0007669"/>
    <property type="project" value="InterPro"/>
</dbReference>
<feature type="domain" description="CCHC-type" evidence="3">
    <location>
        <begin position="1272"/>
        <end position="1286"/>
    </location>
</feature>
<feature type="compositionally biased region" description="Basic and acidic residues" evidence="2">
    <location>
        <begin position="871"/>
        <end position="880"/>
    </location>
</feature>